<dbReference type="OrthoDB" id="4933449at2"/>
<dbReference type="RefSeq" id="WP_108899670.1">
    <property type="nucleotide sequence ID" value="NZ_CP029185.2"/>
</dbReference>
<protein>
    <submittedName>
        <fullName evidence="1">DUF2877 domain-containing protein</fullName>
    </submittedName>
</protein>
<dbReference type="KEGG" id="lpv:HYN51_02775"/>
<proteinExistence type="predicted"/>
<name>A0A2Y9TVD1_9GAMM</name>
<reference evidence="1 2" key="1">
    <citation type="journal article" date="2019" name="Int. J. Syst. Evol. Microbiol.">
        <title>Limnobaculum parvum gen. nov., sp. nov., isolated from a freshwater lake.</title>
        <authorList>
            <person name="Baek C."/>
            <person name="Shin S.K."/>
            <person name="Yi H."/>
        </authorList>
    </citation>
    <scope>NUCLEOTIDE SEQUENCE [LARGE SCALE GENOMIC DNA]</scope>
    <source>
        <strain evidence="1 2">HYN0051</strain>
    </source>
</reference>
<evidence type="ECO:0000313" key="1">
    <source>
        <dbReference type="EMBL" id="AWH87582.1"/>
    </source>
</evidence>
<keyword evidence="2" id="KW-1185">Reference proteome</keyword>
<gene>
    <name evidence="1" type="ORF">HYN51_02775</name>
</gene>
<sequence length="290" mass="32048">MPRVTLAVSAFSPLQPDTLTCHSRFNQAINLQNAKGELLTLHRYGHGFSPMGWLLRTADFDQLHQQLKIGDRLTMNQEGLYSPNNLLISPQRYMTLRLPILSPAVWPTLSTLLLGASHPTGLLGNLNQAISTLSPLVAHLHRQLTDWFEGRQPQWQSIIGLGPGLTPSGDDMLIGAMAVLHCIPTLRDYLHQVPLINGSTKALCLLTTEVSACYLHHATLGHYSSSLTHLLHCLARSSLMTQHVVDRVLQHGHTSGADTLLGMHVALCWLTLNFQKDPPYARSGNITNLY</sequence>
<organism evidence="1 2">
    <name type="scientific">Limnobaculum parvum</name>
    <dbReference type="NCBI Taxonomy" id="2172103"/>
    <lineage>
        <taxon>Bacteria</taxon>
        <taxon>Pseudomonadati</taxon>
        <taxon>Pseudomonadota</taxon>
        <taxon>Gammaproteobacteria</taxon>
        <taxon>Enterobacterales</taxon>
        <taxon>Budviciaceae</taxon>
        <taxon>Limnobaculum</taxon>
    </lineage>
</organism>
<dbReference type="Proteomes" id="UP000244908">
    <property type="component" value="Chromosome"/>
</dbReference>
<dbReference type="AlphaFoldDB" id="A0A2Y9TVD1"/>
<dbReference type="EMBL" id="CP029185">
    <property type="protein sequence ID" value="AWH87582.1"/>
    <property type="molecule type" value="Genomic_DNA"/>
</dbReference>
<evidence type="ECO:0000313" key="2">
    <source>
        <dbReference type="Proteomes" id="UP000244908"/>
    </source>
</evidence>
<accession>A0A2Y9TVD1</accession>
<dbReference type="Pfam" id="PF11392">
    <property type="entry name" value="AllH"/>
    <property type="match status" value="1"/>
</dbReference>
<dbReference type="InterPro" id="IPR021530">
    <property type="entry name" value="AllH-like"/>
</dbReference>